<feature type="compositionally biased region" description="Polar residues" evidence="1">
    <location>
        <begin position="615"/>
        <end position="634"/>
    </location>
</feature>
<feature type="compositionally biased region" description="Polar residues" evidence="1">
    <location>
        <begin position="975"/>
        <end position="992"/>
    </location>
</feature>
<feature type="compositionally biased region" description="Basic and acidic residues" evidence="1">
    <location>
        <begin position="963"/>
        <end position="974"/>
    </location>
</feature>
<dbReference type="AlphaFoldDB" id="A0A7M5V304"/>
<feature type="compositionally biased region" description="Basic and acidic residues" evidence="1">
    <location>
        <begin position="726"/>
        <end position="743"/>
    </location>
</feature>
<feature type="compositionally biased region" description="Polar residues" evidence="1">
    <location>
        <begin position="440"/>
        <end position="452"/>
    </location>
</feature>
<feature type="compositionally biased region" description="Low complexity" evidence="1">
    <location>
        <begin position="937"/>
        <end position="949"/>
    </location>
</feature>
<proteinExistence type="predicted"/>
<dbReference type="Proteomes" id="UP000594262">
    <property type="component" value="Unplaced"/>
</dbReference>
<dbReference type="EnsemblMetazoa" id="CLYHEMT008864.1">
    <property type="protein sequence ID" value="CLYHEMP008864.1"/>
    <property type="gene ID" value="CLYHEMG008864"/>
</dbReference>
<feature type="compositionally biased region" description="Polar residues" evidence="1">
    <location>
        <begin position="206"/>
        <end position="260"/>
    </location>
</feature>
<keyword evidence="3" id="KW-1185">Reference proteome</keyword>
<feature type="compositionally biased region" description="Basic and acidic residues" evidence="1">
    <location>
        <begin position="286"/>
        <end position="304"/>
    </location>
</feature>
<feature type="region of interest" description="Disordered" evidence="1">
    <location>
        <begin position="927"/>
        <end position="1055"/>
    </location>
</feature>
<feature type="region of interest" description="Disordered" evidence="1">
    <location>
        <begin position="578"/>
        <end position="665"/>
    </location>
</feature>
<feature type="compositionally biased region" description="Polar residues" evidence="1">
    <location>
        <begin position="378"/>
        <end position="396"/>
    </location>
</feature>
<feature type="compositionally biased region" description="Basic and acidic residues" evidence="1">
    <location>
        <begin position="524"/>
        <end position="539"/>
    </location>
</feature>
<dbReference type="RefSeq" id="XP_066920094.1">
    <property type="nucleotide sequence ID" value="XM_067063993.1"/>
</dbReference>
<feature type="compositionally biased region" description="Low complexity" evidence="1">
    <location>
        <begin position="1011"/>
        <end position="1028"/>
    </location>
</feature>
<evidence type="ECO:0000256" key="1">
    <source>
        <dbReference type="SAM" id="MobiDB-lite"/>
    </source>
</evidence>
<feature type="region of interest" description="Disordered" evidence="1">
    <location>
        <begin position="150"/>
        <end position="260"/>
    </location>
</feature>
<feature type="compositionally biased region" description="Low complexity" evidence="1">
    <location>
        <begin position="324"/>
        <end position="334"/>
    </location>
</feature>
<feature type="compositionally biased region" description="Basic and acidic residues" evidence="1">
    <location>
        <begin position="775"/>
        <end position="787"/>
    </location>
</feature>
<sequence>MFMLENYVVLSPRGNGKPFFSLISSRPVQQISQSERLQVNKLICHVQDALLEFQDATMKLNFLKTKHHMVTSDRDQVLQLMYGISQQFTSIKLNIRTMLSSLVRNGYSVCDGIQFQNVTDMDNLMLQKYLTNGPQRITLNPNTLQLQEGRDQQMQIDQQLPSPPTVMSNHQPRYNHAAPSSPPNVQNQTSFHQERANSHHPLPNSYGEQSQVSPTQQTFTNQSNVQHKTSSNPLENNQQASHSNYPNGVPQQIQQQPTSSLEHQLNFHQYKPNQNDGISHINNESRKAENELENQPKGKDECRTACDSQPPRNNHQEQDSRPASTESSTSTFSTEDLDEFDRLVEDYVAKNIDKLLRYDDPDYIQIKKEKLENENNEHSCCSYEQQQTANSHSPTSILPELRNTQHPEDPTTTKIPPQIPSSPSTAVPERESTSPPESSNNQQLPYQNQIPSIPSKLAAKSQSPRVIPNYQGKFSTSTVFEFPPRMPALPQYSPKPTKSSPKTIDSPSSLKRLSKPESSTIKYIAKESPKPTSKPENKPSKTQLNEDEPNEQKTNKTSPNASVKQEIVSKVRSTFLSHLVKSKVPQSTKAIKSEIAPKPDSSTSSEPDSERNDAIKTTPSKNDTQEQLNRSIHPTSKHEKRKPKVEKNHSSPVSKPPSSDEDVTITKVRYMARRTPSNCVTKELRSFQAIKKEVKDDVILEKNDVIDDKTNGKSASNIVDGQKSINVEKKEKAPKLSSSKEETSVSSETTAGKEAKSPKRINSSKSENSMKNKRKSTDDNVDKDSSEKKKKVATTSEEIYKKPRDEIKHSEKPVGDKPGERSVDYQKEKLNKRKDIKTSPQRRMTDGEKMNFYNVVLQRKKAKQKQKEKEAKRKLSIDTKHKLKEIPLLASPEYQKSSMGSLIQPCSVKVQRLSKDKLVPEMEFFKLGQRGDEKTNTKTTAKNMKPNNTITKLGNKAFNESSRLNDKPKPRDSKPSFSNRIETSSSKRTQNLLPAGRPSTTKKTRVDQSSTETNNNIATTNNNNNQENKTIKRYMAKRSSPPTKSAPRPLETSSKTFDKNFLSVFNTVFEKNE</sequence>
<feature type="region of interest" description="Disordered" evidence="1">
    <location>
        <begin position="286"/>
        <end position="334"/>
    </location>
</feature>
<feature type="compositionally biased region" description="Basic and acidic residues" evidence="1">
    <location>
        <begin position="798"/>
        <end position="829"/>
    </location>
</feature>
<feature type="compositionally biased region" description="Polar residues" evidence="1">
    <location>
        <begin position="150"/>
        <end position="172"/>
    </location>
</feature>
<feature type="compositionally biased region" description="Basic and acidic residues" evidence="1">
    <location>
        <begin position="684"/>
        <end position="711"/>
    </location>
</feature>
<feature type="compositionally biased region" description="Basic and acidic residues" evidence="1">
    <location>
        <begin position="865"/>
        <end position="878"/>
    </location>
</feature>
<accession>A0A7M5V304</accession>
<protein>
    <submittedName>
        <fullName evidence="2">Uncharacterized protein</fullName>
    </submittedName>
</protein>
<organism evidence="2 3">
    <name type="scientific">Clytia hemisphaerica</name>
    <dbReference type="NCBI Taxonomy" id="252671"/>
    <lineage>
        <taxon>Eukaryota</taxon>
        <taxon>Metazoa</taxon>
        <taxon>Cnidaria</taxon>
        <taxon>Hydrozoa</taxon>
        <taxon>Hydroidolina</taxon>
        <taxon>Leptothecata</taxon>
        <taxon>Obeliida</taxon>
        <taxon>Clytiidae</taxon>
        <taxon>Clytia</taxon>
    </lineage>
</organism>
<reference evidence="2" key="1">
    <citation type="submission" date="2021-01" db="UniProtKB">
        <authorList>
            <consortium name="EnsemblMetazoa"/>
        </authorList>
    </citation>
    <scope>IDENTIFICATION</scope>
</reference>
<dbReference type="GeneID" id="136807411"/>
<feature type="compositionally biased region" description="Polar residues" evidence="1">
    <location>
        <begin position="412"/>
        <end position="425"/>
    </location>
</feature>
<evidence type="ECO:0000313" key="2">
    <source>
        <dbReference type="EnsemblMetazoa" id="CLYHEMP008864.1"/>
    </source>
</evidence>
<evidence type="ECO:0000313" key="3">
    <source>
        <dbReference type="Proteomes" id="UP000594262"/>
    </source>
</evidence>
<feature type="compositionally biased region" description="Basic and acidic residues" evidence="1">
    <location>
        <begin position="927"/>
        <end position="936"/>
    </location>
</feature>
<feature type="compositionally biased region" description="Polar residues" evidence="1">
    <location>
        <begin position="494"/>
        <end position="521"/>
    </location>
</feature>
<feature type="compositionally biased region" description="Polar residues" evidence="1">
    <location>
        <begin position="712"/>
        <end position="725"/>
    </location>
</feature>
<feature type="region of interest" description="Disordered" evidence="1">
    <location>
        <begin position="684"/>
        <end position="878"/>
    </location>
</feature>
<feature type="region of interest" description="Disordered" evidence="1">
    <location>
        <begin position="373"/>
        <end position="565"/>
    </location>
</feature>
<name>A0A7M5V304_9CNID</name>